<dbReference type="PANTHER" id="PTHR31306:SF8">
    <property type="entry name" value="GLYCOSYLTRANSFERASE FAMILY 34 PROTEIN"/>
    <property type="match status" value="1"/>
</dbReference>
<feature type="compositionally biased region" description="Basic and acidic residues" evidence="4">
    <location>
        <begin position="406"/>
        <end position="495"/>
    </location>
</feature>
<evidence type="ECO:0008006" key="7">
    <source>
        <dbReference type="Google" id="ProtNLM"/>
    </source>
</evidence>
<proteinExistence type="inferred from homology"/>
<dbReference type="FunFam" id="3.90.550.10:FF:000237">
    <property type="entry name" value="WGS project CABT00000000 data, contig 2.1"/>
    <property type="match status" value="1"/>
</dbReference>
<dbReference type="GO" id="GO:0000139">
    <property type="term" value="C:Golgi membrane"/>
    <property type="evidence" value="ECO:0007669"/>
    <property type="project" value="TreeGrafter"/>
</dbReference>
<evidence type="ECO:0000256" key="3">
    <source>
        <dbReference type="ARBA" id="ARBA00022679"/>
    </source>
</evidence>
<sequence length="556" mass="63250">MIAHRYSRPLVFGAVLVLLFLTYLSLRPEYISRVQFPTPISTGNQESNNPQTQTPPPDPASNHKPAASTPPNPSDPHDLHPPIYNDSPALLSKIGKVTVAANKLNSPTIERALRSHDVQNEIHGYVHHIASNEVVGSLVEADSKGMPKGAWSKPAYLLSVVVAELAKKEEDRLEWIFWFDADTIIMNPQTPLEIFLPPTNDANVADVHMLIASNWDGINSGVMAFRIHPWTVSILSTVSGYPIFLQNRLKTDRFRDQSAFQWLLEDPDSPLGKTKFEGRHNWATVPMRWFNSLPVNNAFMKNGTWLFGKNMSEDMFDKGTNEVYNDGHGSKINPWKVMRGDMVVHFAGSTRVRDSWMGPWLDRCEAYLPEWSNASTQKRLVKEVKDFYKNLPYQWEKEKKLAEQKKENQKKKQEEKQKEEKKKNEEEEKKKNEEEERKKKEEEQKKKEEEQKKKEEEQKKTEEEQKQNEEDERKKAEEEEQKRKEEEQQADKEKSTQTAEASPAPQAISSGNKSQETKVVASTPATDEIQATATAASADTATGEAATSTMSGLPPP</sequence>
<dbReference type="PANTHER" id="PTHR31306">
    <property type="entry name" value="ALPHA-1,6-MANNOSYLTRANSFERASE MNN11-RELATED"/>
    <property type="match status" value="1"/>
</dbReference>
<dbReference type="STRING" id="5539.A0A3E2HAR3"/>
<name>A0A3E2HAR3_SCYLI</name>
<dbReference type="InterPro" id="IPR008630">
    <property type="entry name" value="Glyco_trans_34"/>
</dbReference>
<keyword evidence="3" id="KW-0808">Transferase</keyword>
<reference evidence="5 6" key="1">
    <citation type="submission" date="2018-05" db="EMBL/GenBank/DDBJ databases">
        <title>Draft genome sequence of Scytalidium lignicola DSM 105466, a ubiquitous saprotrophic fungus.</title>
        <authorList>
            <person name="Buettner E."/>
            <person name="Gebauer A.M."/>
            <person name="Hofrichter M."/>
            <person name="Liers C."/>
            <person name="Kellner H."/>
        </authorList>
    </citation>
    <scope>NUCLEOTIDE SEQUENCE [LARGE SCALE GENOMIC DNA]</scope>
    <source>
        <strain evidence="5 6">DSM 105466</strain>
    </source>
</reference>
<gene>
    <name evidence="5" type="ORF">B7463_g5811</name>
</gene>
<dbReference type="AlphaFoldDB" id="A0A3E2HAR3"/>
<dbReference type="InterPro" id="IPR029044">
    <property type="entry name" value="Nucleotide-diphossugar_trans"/>
</dbReference>
<keyword evidence="6" id="KW-1185">Reference proteome</keyword>
<dbReference type="EMBL" id="NCSJ02000098">
    <property type="protein sequence ID" value="RFU30505.1"/>
    <property type="molecule type" value="Genomic_DNA"/>
</dbReference>
<protein>
    <recommendedName>
        <fullName evidence="7">Glycosyltransferase family 34 protein</fullName>
    </recommendedName>
</protein>
<accession>A0A3E2HAR3</accession>
<evidence type="ECO:0000256" key="2">
    <source>
        <dbReference type="ARBA" id="ARBA00022676"/>
    </source>
</evidence>
<feature type="non-terminal residue" evidence="5">
    <location>
        <position position="1"/>
    </location>
</feature>
<dbReference type="GO" id="GO:0016757">
    <property type="term" value="F:glycosyltransferase activity"/>
    <property type="evidence" value="ECO:0007669"/>
    <property type="project" value="UniProtKB-KW"/>
</dbReference>
<dbReference type="OrthoDB" id="407658at2759"/>
<dbReference type="Gene3D" id="3.90.550.10">
    <property type="entry name" value="Spore Coat Polysaccharide Biosynthesis Protein SpsA, Chain A"/>
    <property type="match status" value="1"/>
</dbReference>
<dbReference type="GO" id="GO:0006487">
    <property type="term" value="P:protein N-linked glycosylation"/>
    <property type="evidence" value="ECO:0007669"/>
    <property type="project" value="TreeGrafter"/>
</dbReference>
<feature type="region of interest" description="Disordered" evidence="4">
    <location>
        <begin position="40"/>
        <end position="82"/>
    </location>
</feature>
<feature type="non-terminal residue" evidence="5">
    <location>
        <position position="556"/>
    </location>
</feature>
<keyword evidence="2" id="KW-0328">Glycosyltransferase</keyword>
<comment type="similarity">
    <text evidence="1">Belongs to the glycosyltransferase 34 family.</text>
</comment>
<dbReference type="OMA" id="EAYLPEW"/>
<evidence type="ECO:0000313" key="5">
    <source>
        <dbReference type="EMBL" id="RFU30505.1"/>
    </source>
</evidence>
<feature type="compositionally biased region" description="Low complexity" evidence="4">
    <location>
        <begin position="531"/>
        <end position="549"/>
    </location>
</feature>
<dbReference type="SUPFAM" id="SSF53448">
    <property type="entry name" value="Nucleotide-diphospho-sugar transferases"/>
    <property type="match status" value="1"/>
</dbReference>
<organism evidence="5 6">
    <name type="scientific">Scytalidium lignicola</name>
    <name type="common">Hyphomycete</name>
    <dbReference type="NCBI Taxonomy" id="5539"/>
    <lineage>
        <taxon>Eukaryota</taxon>
        <taxon>Fungi</taxon>
        <taxon>Dikarya</taxon>
        <taxon>Ascomycota</taxon>
        <taxon>Pezizomycotina</taxon>
        <taxon>Leotiomycetes</taxon>
        <taxon>Leotiomycetes incertae sedis</taxon>
        <taxon>Scytalidium</taxon>
    </lineage>
</organism>
<evidence type="ECO:0000256" key="1">
    <source>
        <dbReference type="ARBA" id="ARBA00005664"/>
    </source>
</evidence>
<comment type="caution">
    <text evidence="5">The sequence shown here is derived from an EMBL/GenBank/DDBJ whole genome shotgun (WGS) entry which is preliminary data.</text>
</comment>
<evidence type="ECO:0000256" key="4">
    <source>
        <dbReference type="SAM" id="MobiDB-lite"/>
    </source>
</evidence>
<feature type="region of interest" description="Disordered" evidence="4">
    <location>
        <begin position="406"/>
        <end position="556"/>
    </location>
</feature>
<dbReference type="Proteomes" id="UP000258309">
    <property type="component" value="Unassembled WGS sequence"/>
</dbReference>
<evidence type="ECO:0000313" key="6">
    <source>
        <dbReference type="Proteomes" id="UP000258309"/>
    </source>
</evidence>